<accession>A0ABD3NLQ5</accession>
<evidence type="ECO:0000259" key="5">
    <source>
        <dbReference type="PROSITE" id="PS50112"/>
    </source>
</evidence>
<dbReference type="FunFam" id="3.30.450.20:FF:000060">
    <property type="entry name" value="Sensor protein FixL"/>
    <property type="match status" value="1"/>
</dbReference>
<gene>
    <name evidence="6" type="ORF">ACHAW5_009013</name>
</gene>
<dbReference type="NCBIfam" id="TIGR00229">
    <property type="entry name" value="sensory_box"/>
    <property type="match status" value="3"/>
</dbReference>
<dbReference type="SUPFAM" id="SSF55785">
    <property type="entry name" value="PYP-like sensor domain (PAS domain)"/>
    <property type="match status" value="3"/>
</dbReference>
<proteinExistence type="predicted"/>
<dbReference type="Gene3D" id="3.30.450.20">
    <property type="entry name" value="PAS domain"/>
    <property type="match status" value="3"/>
</dbReference>
<dbReference type="AlphaFoldDB" id="A0ABD3NLQ5"/>
<keyword evidence="4" id="KW-0067">ATP-binding</keyword>
<dbReference type="InterPro" id="IPR035965">
    <property type="entry name" value="PAS-like_dom_sf"/>
</dbReference>
<dbReference type="InterPro" id="IPR052994">
    <property type="entry name" value="Tiny_macrocysts_regulators"/>
</dbReference>
<keyword evidence="3" id="KW-0418">Kinase</keyword>
<dbReference type="PANTHER" id="PTHR31600">
    <property type="entry name" value="TINY MACROCYSTS PROTEIN B-RELATED"/>
    <property type="match status" value="1"/>
</dbReference>
<comment type="caution">
    <text evidence="6">The sequence shown here is derived from an EMBL/GenBank/DDBJ whole genome shotgun (WGS) entry which is preliminary data.</text>
</comment>
<feature type="domain" description="PAS" evidence="5">
    <location>
        <begin position="163"/>
        <end position="226"/>
    </location>
</feature>
<protein>
    <recommendedName>
        <fullName evidence="5">PAS domain-containing protein</fullName>
    </recommendedName>
</protein>
<keyword evidence="2" id="KW-0547">Nucleotide-binding</keyword>
<keyword evidence="1" id="KW-0808">Transferase</keyword>
<name>A0ABD3NLQ5_9STRA</name>
<keyword evidence="7" id="KW-1185">Reference proteome</keyword>
<evidence type="ECO:0000256" key="4">
    <source>
        <dbReference type="ARBA" id="ARBA00022840"/>
    </source>
</evidence>
<dbReference type="GO" id="GO:0005524">
    <property type="term" value="F:ATP binding"/>
    <property type="evidence" value="ECO:0007669"/>
    <property type="project" value="UniProtKB-KW"/>
</dbReference>
<feature type="domain" description="PAS" evidence="5">
    <location>
        <begin position="437"/>
        <end position="491"/>
    </location>
</feature>
<dbReference type="PANTHER" id="PTHR31600:SF2">
    <property type="entry name" value="GAMETE ENRICHED GENE 10 PROTEIN-RELATED"/>
    <property type="match status" value="1"/>
</dbReference>
<evidence type="ECO:0000256" key="2">
    <source>
        <dbReference type="ARBA" id="ARBA00022741"/>
    </source>
</evidence>
<sequence>MSSVFTMQAQAPPEFLRAVVDGAFESALVVLSNGTIWHKNEPSHRMLPFLHEAGSKSVVPARVSDYLLFSKSNAAIMSWEDFITGEPFLNNICTAAGARAPGSGENIPLKINVVRIKSSEFNLSESDESAHQRDDFYYILYMQEAENELVPELQHQININEGILDASFDALFVINDHGIIQQVNETSTRVLGWTRDEFLGQNISMIMPADVAAHHDQYLQKMMGTQRETTAQRKDKSTFPCVLGLSQIKDSHLFCGFIRDVTIEKQALSEIVASKKYMETILDASFDALFVINDRGIIQKVNEASVRVFGWTVDELVGKNINIIMPEERARMHDSYLENYARTGIKKMIGTLREVEACKKDGSSFPCILGIAELNQNDGQQHYVGFIRDVTLQKSLLVSEAMRDASNNLNDGILDACKKFTIFPHAFGFVIYLVSFDALFVINDHGIIQQVNETSTRVLGWTRDEFLGQNISMIMPADVAAHHDQYLQKMMGTLRETTAQRKDKSTFPCCSRSFSAASSEM</sequence>
<reference evidence="6 7" key="1">
    <citation type="submission" date="2024-10" db="EMBL/GenBank/DDBJ databases">
        <title>Updated reference genomes for cyclostephanoid diatoms.</title>
        <authorList>
            <person name="Roberts W.R."/>
            <person name="Alverson A.J."/>
        </authorList>
    </citation>
    <scope>NUCLEOTIDE SEQUENCE [LARGE SCALE GENOMIC DNA]</scope>
    <source>
        <strain evidence="6 7">AJA276-08</strain>
    </source>
</reference>
<dbReference type="Pfam" id="PF13426">
    <property type="entry name" value="PAS_9"/>
    <property type="match status" value="2"/>
</dbReference>
<dbReference type="CDD" id="cd00130">
    <property type="entry name" value="PAS"/>
    <property type="match status" value="3"/>
</dbReference>
<evidence type="ECO:0000256" key="1">
    <source>
        <dbReference type="ARBA" id="ARBA00022679"/>
    </source>
</evidence>
<evidence type="ECO:0000313" key="6">
    <source>
        <dbReference type="EMBL" id="KAL3776855.1"/>
    </source>
</evidence>
<dbReference type="Pfam" id="PF00989">
    <property type="entry name" value="PAS"/>
    <property type="match status" value="1"/>
</dbReference>
<evidence type="ECO:0000256" key="3">
    <source>
        <dbReference type="ARBA" id="ARBA00022777"/>
    </source>
</evidence>
<feature type="domain" description="PAS" evidence="5">
    <location>
        <begin position="274"/>
        <end position="344"/>
    </location>
</feature>
<evidence type="ECO:0000313" key="7">
    <source>
        <dbReference type="Proteomes" id="UP001530315"/>
    </source>
</evidence>
<dbReference type="PROSITE" id="PS50112">
    <property type="entry name" value="PAS"/>
    <property type="match status" value="3"/>
</dbReference>
<dbReference type="EMBL" id="JALLAZ020001329">
    <property type="protein sequence ID" value="KAL3776855.1"/>
    <property type="molecule type" value="Genomic_DNA"/>
</dbReference>
<dbReference type="Proteomes" id="UP001530315">
    <property type="component" value="Unassembled WGS sequence"/>
</dbReference>
<dbReference type="GO" id="GO:0016301">
    <property type="term" value="F:kinase activity"/>
    <property type="evidence" value="ECO:0007669"/>
    <property type="project" value="UniProtKB-KW"/>
</dbReference>
<organism evidence="6 7">
    <name type="scientific">Stephanodiscus triporus</name>
    <dbReference type="NCBI Taxonomy" id="2934178"/>
    <lineage>
        <taxon>Eukaryota</taxon>
        <taxon>Sar</taxon>
        <taxon>Stramenopiles</taxon>
        <taxon>Ochrophyta</taxon>
        <taxon>Bacillariophyta</taxon>
        <taxon>Coscinodiscophyceae</taxon>
        <taxon>Thalassiosirophycidae</taxon>
        <taxon>Stephanodiscales</taxon>
        <taxon>Stephanodiscaceae</taxon>
        <taxon>Stephanodiscus</taxon>
    </lineage>
</organism>
<dbReference type="InterPro" id="IPR000014">
    <property type="entry name" value="PAS"/>
</dbReference>
<dbReference type="InterPro" id="IPR013767">
    <property type="entry name" value="PAS_fold"/>
</dbReference>
<dbReference type="SMART" id="SM00091">
    <property type="entry name" value="PAS"/>
    <property type="match status" value="3"/>
</dbReference>